<dbReference type="GO" id="GO:0015562">
    <property type="term" value="F:efflux transmembrane transporter activity"/>
    <property type="evidence" value="ECO:0007669"/>
    <property type="project" value="TreeGrafter"/>
</dbReference>
<dbReference type="Gene3D" id="2.40.50.100">
    <property type="match status" value="1"/>
</dbReference>
<evidence type="ECO:0000256" key="2">
    <source>
        <dbReference type="SAM" id="Phobius"/>
    </source>
</evidence>
<evidence type="ECO:0000313" key="4">
    <source>
        <dbReference type="Proteomes" id="UP000886878"/>
    </source>
</evidence>
<dbReference type="Gene3D" id="1.10.287.470">
    <property type="entry name" value="Helix hairpin bin"/>
    <property type="match status" value="1"/>
</dbReference>
<proteinExistence type="predicted"/>
<reference evidence="3" key="2">
    <citation type="submission" date="2021-04" db="EMBL/GenBank/DDBJ databases">
        <authorList>
            <person name="Gilroy R."/>
        </authorList>
    </citation>
    <scope>NUCLEOTIDE SEQUENCE</scope>
    <source>
        <strain evidence="3">ChiHejej3B27-2180</strain>
    </source>
</reference>
<organism evidence="3 4">
    <name type="scientific">Candidatus Limosilactobacillus merdipullorum</name>
    <dbReference type="NCBI Taxonomy" id="2838653"/>
    <lineage>
        <taxon>Bacteria</taxon>
        <taxon>Bacillati</taxon>
        <taxon>Bacillota</taxon>
        <taxon>Bacilli</taxon>
        <taxon>Lactobacillales</taxon>
        <taxon>Lactobacillaceae</taxon>
        <taxon>Limosilactobacillus</taxon>
    </lineage>
</organism>
<protein>
    <submittedName>
        <fullName evidence="3">Biotin/lipoyl-binding protein</fullName>
    </submittedName>
</protein>
<evidence type="ECO:0000313" key="3">
    <source>
        <dbReference type="EMBL" id="HIW69799.1"/>
    </source>
</evidence>
<dbReference type="GO" id="GO:1990281">
    <property type="term" value="C:efflux pump complex"/>
    <property type="evidence" value="ECO:0007669"/>
    <property type="project" value="TreeGrafter"/>
</dbReference>
<sequence length="359" mass="40135">MHQEPQEGRRQRLRRLTHSRYHWWYLLLLVIVIIVASAMVIHVRGQRRAQQPHYRTTNAVAQGNFSVNGKIQPTQTQVLTLPDGRVNQLNVKNGDHVSRGQALLTVTNQESQDDALQIQGDVQKGQQDLQAQQQTINQLQQQMAKMSSSDDGYADLQAQLSQAQSAYRDAQAGLTVSQNRLQAANSRANQTLTAPYDGYVTVDNSKSGVPVVTIYSDTLEFQGRVSEYDYNKLHQGTTLRVTALATKHSQKSPVTFLSRIPVKSSGNNTQYELSANVDSHDFMDGQTAKAVLEQDEVRIPKSAVHAKHVFVKDGQRVHRTKVSGHAENSFFIVTDGIDEGDQVVTNSDRHLKNGMRIEQ</sequence>
<name>A0A9D1QNS7_9LACO</name>
<dbReference type="Gene3D" id="2.40.420.20">
    <property type="match status" value="1"/>
</dbReference>
<keyword evidence="2" id="KW-1133">Transmembrane helix</keyword>
<feature type="transmembrane region" description="Helical" evidence="2">
    <location>
        <begin position="21"/>
        <end position="43"/>
    </location>
</feature>
<dbReference type="Proteomes" id="UP000886878">
    <property type="component" value="Unassembled WGS sequence"/>
</dbReference>
<feature type="coiled-coil region" evidence="1">
    <location>
        <begin position="122"/>
        <end position="173"/>
    </location>
</feature>
<reference evidence="3" key="1">
    <citation type="journal article" date="2021" name="PeerJ">
        <title>Extensive microbial diversity within the chicken gut microbiome revealed by metagenomics and culture.</title>
        <authorList>
            <person name="Gilroy R."/>
            <person name="Ravi A."/>
            <person name="Getino M."/>
            <person name="Pursley I."/>
            <person name="Horton D.L."/>
            <person name="Alikhan N.F."/>
            <person name="Baker D."/>
            <person name="Gharbi K."/>
            <person name="Hall N."/>
            <person name="Watson M."/>
            <person name="Adriaenssens E.M."/>
            <person name="Foster-Nyarko E."/>
            <person name="Jarju S."/>
            <person name="Secka A."/>
            <person name="Antonio M."/>
            <person name="Oren A."/>
            <person name="Chaudhuri R.R."/>
            <person name="La Ragione R."/>
            <person name="Hildebrand F."/>
            <person name="Pallen M.J."/>
        </authorList>
    </citation>
    <scope>NUCLEOTIDE SEQUENCE</scope>
    <source>
        <strain evidence="3">ChiHejej3B27-2180</strain>
    </source>
</reference>
<evidence type="ECO:0000256" key="1">
    <source>
        <dbReference type="SAM" id="Coils"/>
    </source>
</evidence>
<keyword evidence="2" id="KW-0812">Transmembrane</keyword>
<comment type="caution">
    <text evidence="3">The sequence shown here is derived from an EMBL/GenBank/DDBJ whole genome shotgun (WGS) entry which is preliminary data.</text>
</comment>
<keyword evidence="1" id="KW-0175">Coiled coil</keyword>
<dbReference type="AlphaFoldDB" id="A0A9D1QNS7"/>
<accession>A0A9D1QNS7</accession>
<keyword evidence="2" id="KW-0472">Membrane</keyword>
<dbReference type="PANTHER" id="PTHR30469">
    <property type="entry name" value="MULTIDRUG RESISTANCE PROTEIN MDTA"/>
    <property type="match status" value="1"/>
</dbReference>
<gene>
    <name evidence="3" type="ORF">H9876_00215</name>
</gene>
<dbReference type="EMBL" id="DXGK01000007">
    <property type="protein sequence ID" value="HIW69799.1"/>
    <property type="molecule type" value="Genomic_DNA"/>
</dbReference>